<keyword evidence="1" id="KW-0812">Transmembrane</keyword>
<dbReference type="Proteomes" id="UP000178631">
    <property type="component" value="Unassembled WGS sequence"/>
</dbReference>
<proteinExistence type="predicted"/>
<sequence length="200" mass="23353">MKKFLLYIFFVFTIFLTILVVSCVYIFLKYRSWEKEFESNINTEYLIDAKSIEEVDLDERIVKFTLSLLDTESLSLEVKEIGSILFTTVDSYLGEEISLKKIYVEPSDKVWNIYFKVGYQDLELWFSFDINKDDIQSAQLYTKYVYIGPFEIGRYTDLVSMINKGIGESIVTLNENGFVGRYIENIELLEGGIVLKGSRY</sequence>
<reference evidence="2 3" key="1">
    <citation type="journal article" date="2016" name="Nat. Commun.">
        <title>Thousands of microbial genomes shed light on interconnected biogeochemical processes in an aquifer system.</title>
        <authorList>
            <person name="Anantharaman K."/>
            <person name="Brown C.T."/>
            <person name="Hug L.A."/>
            <person name="Sharon I."/>
            <person name="Castelle C.J."/>
            <person name="Probst A.J."/>
            <person name="Thomas B.C."/>
            <person name="Singh A."/>
            <person name="Wilkins M.J."/>
            <person name="Karaoz U."/>
            <person name="Brodie E.L."/>
            <person name="Williams K.H."/>
            <person name="Hubbard S.S."/>
            <person name="Banfield J.F."/>
        </authorList>
    </citation>
    <scope>NUCLEOTIDE SEQUENCE [LARGE SCALE GENOMIC DNA]</scope>
</reference>
<keyword evidence="1" id="KW-1133">Transmembrane helix</keyword>
<dbReference type="EMBL" id="MEUP01000056">
    <property type="protein sequence ID" value="OGC45625.1"/>
    <property type="molecule type" value="Genomic_DNA"/>
</dbReference>
<evidence type="ECO:0000256" key="1">
    <source>
        <dbReference type="SAM" id="Phobius"/>
    </source>
</evidence>
<accession>A0A1F4UKX2</accession>
<feature type="transmembrane region" description="Helical" evidence="1">
    <location>
        <begin position="6"/>
        <end position="28"/>
    </location>
</feature>
<dbReference type="AlphaFoldDB" id="A0A1F4UKX2"/>
<name>A0A1F4UKX2_9BACT</name>
<protein>
    <submittedName>
        <fullName evidence="2">Uncharacterized protein</fullName>
    </submittedName>
</protein>
<comment type="caution">
    <text evidence="2">The sequence shown here is derived from an EMBL/GenBank/DDBJ whole genome shotgun (WGS) entry which is preliminary data.</text>
</comment>
<evidence type="ECO:0000313" key="2">
    <source>
        <dbReference type="EMBL" id="OGC45625.1"/>
    </source>
</evidence>
<evidence type="ECO:0000313" key="3">
    <source>
        <dbReference type="Proteomes" id="UP000178631"/>
    </source>
</evidence>
<dbReference type="PROSITE" id="PS51257">
    <property type="entry name" value="PROKAR_LIPOPROTEIN"/>
    <property type="match status" value="1"/>
</dbReference>
<gene>
    <name evidence="2" type="ORF">A3J98_02170</name>
</gene>
<organism evidence="2 3">
    <name type="scientific">candidate division WS6 bacterium RIFOXYC1_FULL_33_10</name>
    <dbReference type="NCBI Taxonomy" id="1802606"/>
    <lineage>
        <taxon>Bacteria</taxon>
        <taxon>Candidatus Dojkabacteria</taxon>
    </lineage>
</organism>
<keyword evidence="1" id="KW-0472">Membrane</keyword>